<name>A0A0W0VI59_9GAMM</name>
<feature type="transmembrane region" description="Helical" evidence="2">
    <location>
        <begin position="113"/>
        <end position="146"/>
    </location>
</feature>
<dbReference type="AlphaFoldDB" id="A0A0W0VI59"/>
<keyword evidence="2" id="KW-0812">Transmembrane</keyword>
<gene>
    <name evidence="3" type="ORF">Llon_1911</name>
</gene>
<proteinExistence type="predicted"/>
<dbReference type="OrthoDB" id="5653038at2"/>
<sequence>MKLIKLSDKTQECIAKLQKQTDIPLPCDVSQTEITLQALNTWLERDFACPKNLRFRYEALKASLFADLHHAYLNEEERKKKKEAKSPSLIKRMLFGMLIIGGVVFAVCEGYDAIASILGMFSAIPAAVVFAAGLAFSLLSVAVFFGFDLLEISKNLDIPLSQARGLLDIYLEQAEQIKCVRKKIKSAIAEDLTREELEELQQLVASLKKQNEALQKCGEQYDKSLQNPLLRILKFVTAAATGILYFGGGFFAGQATATAIAGLFVASISPTFWPIIATGVVIGLAAFCGYWFVQRPGVENLVGRWFGLDQEKIDTLKSEEVAEQSGKLAKLEEQLRLTIVACDTRDNQRDNEPFILPHTPMHPGNTFFRRTRSMEDLSSRKRFDFALNV</sequence>
<feature type="transmembrane region" description="Helical" evidence="2">
    <location>
        <begin position="272"/>
        <end position="293"/>
    </location>
</feature>
<keyword evidence="1" id="KW-0175">Coiled coil</keyword>
<feature type="coiled-coil region" evidence="1">
    <location>
        <begin position="190"/>
        <end position="217"/>
    </location>
</feature>
<protein>
    <submittedName>
        <fullName evidence="3">Coiled-coil protein</fullName>
    </submittedName>
</protein>
<comment type="caution">
    <text evidence="3">The sequence shown here is derived from an EMBL/GenBank/DDBJ whole genome shotgun (WGS) entry which is preliminary data.</text>
</comment>
<evidence type="ECO:0000313" key="4">
    <source>
        <dbReference type="Proteomes" id="UP000054997"/>
    </source>
</evidence>
<keyword evidence="2" id="KW-1133">Transmembrane helix</keyword>
<organism evidence="3 4">
    <name type="scientific">Legionella londiniensis</name>
    <dbReference type="NCBI Taxonomy" id="45068"/>
    <lineage>
        <taxon>Bacteria</taxon>
        <taxon>Pseudomonadati</taxon>
        <taxon>Pseudomonadota</taxon>
        <taxon>Gammaproteobacteria</taxon>
        <taxon>Legionellales</taxon>
        <taxon>Legionellaceae</taxon>
        <taxon>Legionella</taxon>
    </lineage>
</organism>
<evidence type="ECO:0000313" key="3">
    <source>
        <dbReference type="EMBL" id="KTD19739.1"/>
    </source>
</evidence>
<dbReference type="PATRIC" id="fig|45068.5.peg.2076"/>
<accession>A0A0W0VI59</accession>
<reference evidence="3 4" key="1">
    <citation type="submission" date="2015-11" db="EMBL/GenBank/DDBJ databases">
        <title>Genomic analysis of 38 Legionella species identifies large and diverse effector repertoires.</title>
        <authorList>
            <person name="Burstein D."/>
            <person name="Amaro F."/>
            <person name="Zusman T."/>
            <person name="Lifshitz Z."/>
            <person name="Cohen O."/>
            <person name="Gilbert J.A."/>
            <person name="Pupko T."/>
            <person name="Shuman H.A."/>
            <person name="Segal G."/>
        </authorList>
    </citation>
    <scope>NUCLEOTIDE SEQUENCE [LARGE SCALE GENOMIC DNA]</scope>
    <source>
        <strain evidence="3 4">ATCC 49505</strain>
    </source>
</reference>
<evidence type="ECO:0000256" key="2">
    <source>
        <dbReference type="SAM" id="Phobius"/>
    </source>
</evidence>
<dbReference type="Proteomes" id="UP000054997">
    <property type="component" value="Unassembled WGS sequence"/>
</dbReference>
<dbReference type="RefSeq" id="WP_058529886.1">
    <property type="nucleotide sequence ID" value="NZ_CAAAHZ010000001.1"/>
</dbReference>
<dbReference type="EMBL" id="LNYK01000033">
    <property type="protein sequence ID" value="KTD19739.1"/>
    <property type="molecule type" value="Genomic_DNA"/>
</dbReference>
<keyword evidence="2" id="KW-0472">Membrane</keyword>
<feature type="transmembrane region" description="Helical" evidence="2">
    <location>
        <begin position="89"/>
        <end position="107"/>
    </location>
</feature>
<keyword evidence="4" id="KW-1185">Reference proteome</keyword>
<evidence type="ECO:0000256" key="1">
    <source>
        <dbReference type="SAM" id="Coils"/>
    </source>
</evidence>